<evidence type="ECO:0000313" key="4">
    <source>
        <dbReference type="EMBL" id="GLZ75472.1"/>
    </source>
</evidence>
<comment type="caution">
    <text evidence="4">The sequence shown here is derived from an EMBL/GenBank/DDBJ whole genome shotgun (WGS) entry which is preliminary data.</text>
</comment>
<dbReference type="PROSITE" id="PS51468">
    <property type="entry name" value="VIT"/>
    <property type="match status" value="1"/>
</dbReference>
<gene>
    <name evidence="4" type="ORF">Afil01_02790</name>
</gene>
<feature type="domain" description="VIT" evidence="3">
    <location>
        <begin position="17"/>
        <end position="145"/>
    </location>
</feature>
<feature type="compositionally biased region" description="Pro residues" evidence="1">
    <location>
        <begin position="834"/>
        <end position="844"/>
    </location>
</feature>
<dbReference type="SUPFAM" id="SSF53300">
    <property type="entry name" value="vWA-like"/>
    <property type="match status" value="1"/>
</dbReference>
<proteinExistence type="predicted"/>
<name>A0A9W6W140_9ACTN</name>
<feature type="region of interest" description="Disordered" evidence="1">
    <location>
        <begin position="685"/>
        <end position="707"/>
    </location>
</feature>
<evidence type="ECO:0000259" key="2">
    <source>
        <dbReference type="PROSITE" id="PS50234"/>
    </source>
</evidence>
<sequence length="856" mass="89604">MSLTVTPLPTAPGAPDPEAGLGALTTERGNLPLHKLEVDTRVTGLTARTEIVQGFHNPHAEPIEATYIFPLPDRAAVTAMRMTADGRTVEAELKERQEARDTYDAAIAQGQRASIAEAERADVFTMRVGNILPGERVSISLSLTGPLLNEDGEATLRIPLVVAPRYIPGTPLPGPQAGDGTAPDTDAVPDASRITPPVLLPGFPNPVSLRIETVIDPAGLPLTTARSSLHTVTRAENPDGTVALSVRPGERVDRDFILRLAYGEPATVGTALAAEPDRDGEGGTFQLTIVPPAMTAPSRPRDVVVLLDRSGSMSGWKIVAARRASARIIDTLTGADRFAVRCFDHEVESPDRLPAGLAEATDRNRFRAVEYLARADARGGTVLLDPLREAAALLAPGPETGERDRVLILVTDGQVGNEDQILAELAAGLAGVRVHVVGIDQAVNAGFLNRLALTGRGRCELVESEDRLDEATARIHRRISSPVVTGIAWTAEGFTPDPGSLTPGRVPDLFEGAPVVVSGRYHGVLPATARLTLTGTTVTGEAWTAAPTATVATSAAETAGPPPLATSWARARLRDLEDRYATGTGDLTGLEQRIVELSLRHSVLCRFTAFVAVDTRVVTDGGTPRTVVQPVELPAGWEAATPAMPMMPVAMSMPQAAAPDFLSGYGSPPPAPAGGPSGMLFRAESRRGRHAPVPPAPAAPGGFGGGGPVFGAPPPAQQMPAAPDPTPVAPPLAYDPWTGARALLAEELAALASVPADTPEHTRRDLLSDLASRLRALLIGHPADETHRALTGLTEALAACDGPTPPRGEELTALWSRTLQVLTTQAAPTAAPSGPAPPPPPAPQPTARRAFWKRGS</sequence>
<dbReference type="PANTHER" id="PTHR45737">
    <property type="entry name" value="VON WILLEBRAND FACTOR A DOMAIN-CONTAINING PROTEIN 5A"/>
    <property type="match status" value="1"/>
</dbReference>
<dbReference type="AlphaFoldDB" id="A0A9W6W140"/>
<dbReference type="Gene3D" id="3.40.50.410">
    <property type="entry name" value="von Willebrand factor, type A domain"/>
    <property type="match status" value="1"/>
</dbReference>
<dbReference type="PROSITE" id="PS50234">
    <property type="entry name" value="VWFA"/>
    <property type="match status" value="1"/>
</dbReference>
<evidence type="ECO:0000313" key="5">
    <source>
        <dbReference type="Proteomes" id="UP001165079"/>
    </source>
</evidence>
<evidence type="ECO:0000256" key="1">
    <source>
        <dbReference type="SAM" id="MobiDB-lite"/>
    </source>
</evidence>
<dbReference type="RefSeq" id="WP_285660709.1">
    <property type="nucleotide sequence ID" value="NZ_BSTX01000001.1"/>
</dbReference>
<protein>
    <submittedName>
        <fullName evidence="4">Inter-alpha-trypsin inhibitor domain-containing protein</fullName>
    </submittedName>
</protein>
<dbReference type="InterPro" id="IPR013694">
    <property type="entry name" value="VIT"/>
</dbReference>
<dbReference type="SMART" id="SM00609">
    <property type="entry name" value="VIT"/>
    <property type="match status" value="1"/>
</dbReference>
<dbReference type="Pfam" id="PF13768">
    <property type="entry name" value="VWA_3"/>
    <property type="match status" value="1"/>
</dbReference>
<dbReference type="Pfam" id="PF08487">
    <property type="entry name" value="VIT"/>
    <property type="match status" value="1"/>
</dbReference>
<dbReference type="SMART" id="SM00327">
    <property type="entry name" value="VWA"/>
    <property type="match status" value="1"/>
</dbReference>
<feature type="domain" description="VWFA" evidence="2">
    <location>
        <begin position="302"/>
        <end position="475"/>
    </location>
</feature>
<accession>A0A9W6W140</accession>
<feature type="region of interest" description="Disordered" evidence="1">
    <location>
        <begin position="824"/>
        <end position="856"/>
    </location>
</feature>
<dbReference type="Proteomes" id="UP001165079">
    <property type="component" value="Unassembled WGS sequence"/>
</dbReference>
<dbReference type="InterPro" id="IPR002035">
    <property type="entry name" value="VWF_A"/>
</dbReference>
<reference evidence="4" key="1">
    <citation type="submission" date="2023-03" db="EMBL/GenBank/DDBJ databases">
        <title>Actinorhabdospora filicis NBRC 111898.</title>
        <authorList>
            <person name="Ichikawa N."/>
            <person name="Sato H."/>
            <person name="Tonouchi N."/>
        </authorList>
    </citation>
    <scope>NUCLEOTIDE SEQUENCE</scope>
    <source>
        <strain evidence="4">NBRC 111898</strain>
    </source>
</reference>
<dbReference type="InterPro" id="IPR036465">
    <property type="entry name" value="vWFA_dom_sf"/>
</dbReference>
<feature type="compositionally biased region" description="Low complexity" evidence="1">
    <location>
        <begin position="824"/>
        <end position="833"/>
    </location>
</feature>
<evidence type="ECO:0000259" key="3">
    <source>
        <dbReference type="PROSITE" id="PS51468"/>
    </source>
</evidence>
<dbReference type="EMBL" id="BSTX01000001">
    <property type="protein sequence ID" value="GLZ75472.1"/>
    <property type="molecule type" value="Genomic_DNA"/>
</dbReference>
<feature type="region of interest" description="Disordered" evidence="1">
    <location>
        <begin position="1"/>
        <end position="20"/>
    </location>
</feature>
<keyword evidence="5" id="KW-1185">Reference proteome</keyword>
<dbReference type="PANTHER" id="PTHR45737:SF6">
    <property type="entry name" value="VON WILLEBRAND FACTOR A DOMAIN-CONTAINING PROTEIN 5A"/>
    <property type="match status" value="1"/>
</dbReference>
<organism evidence="4 5">
    <name type="scientific">Actinorhabdospora filicis</name>
    <dbReference type="NCBI Taxonomy" id="1785913"/>
    <lineage>
        <taxon>Bacteria</taxon>
        <taxon>Bacillati</taxon>
        <taxon>Actinomycetota</taxon>
        <taxon>Actinomycetes</taxon>
        <taxon>Micromonosporales</taxon>
        <taxon>Micromonosporaceae</taxon>
        <taxon>Actinorhabdospora</taxon>
    </lineage>
</organism>